<dbReference type="SUPFAM" id="SSF55008">
    <property type="entry name" value="HMA, heavy metal-associated domain"/>
    <property type="match status" value="1"/>
</dbReference>
<evidence type="ECO:0000256" key="8">
    <source>
        <dbReference type="ARBA" id="ARBA00022989"/>
    </source>
</evidence>
<dbReference type="PANTHER" id="PTHR48085:SF5">
    <property type="entry name" value="CADMIUM_ZINC-TRANSPORTING ATPASE HMA4-RELATED"/>
    <property type="match status" value="1"/>
</dbReference>
<dbReference type="PRINTS" id="PR00119">
    <property type="entry name" value="CATATPASE"/>
</dbReference>
<dbReference type="SUPFAM" id="SSF81665">
    <property type="entry name" value="Calcium ATPase, transmembrane domain M"/>
    <property type="match status" value="1"/>
</dbReference>
<keyword evidence="12" id="KW-1003">Cell membrane</keyword>
<evidence type="ECO:0000256" key="10">
    <source>
        <dbReference type="ARBA" id="ARBA00039097"/>
    </source>
</evidence>
<dbReference type="InterPro" id="IPR006121">
    <property type="entry name" value="HMA_dom"/>
</dbReference>
<dbReference type="InterPro" id="IPR036412">
    <property type="entry name" value="HAD-like_sf"/>
</dbReference>
<dbReference type="InterPro" id="IPR018303">
    <property type="entry name" value="ATPase_P-typ_P_site"/>
</dbReference>
<dbReference type="GO" id="GO:0046872">
    <property type="term" value="F:metal ion binding"/>
    <property type="evidence" value="ECO:0007669"/>
    <property type="project" value="UniProtKB-KW"/>
</dbReference>
<name>A0A853IN09_9BURK</name>
<dbReference type="Pfam" id="PF00702">
    <property type="entry name" value="Hydrolase"/>
    <property type="match status" value="1"/>
</dbReference>
<evidence type="ECO:0000313" key="14">
    <source>
        <dbReference type="EMBL" id="NZA02013.1"/>
    </source>
</evidence>
<feature type="transmembrane region" description="Helical" evidence="12">
    <location>
        <begin position="148"/>
        <end position="166"/>
    </location>
</feature>
<keyword evidence="3 12" id="KW-0812">Transmembrane</keyword>
<dbReference type="GO" id="GO:0016887">
    <property type="term" value="F:ATP hydrolysis activity"/>
    <property type="evidence" value="ECO:0007669"/>
    <property type="project" value="InterPro"/>
</dbReference>
<dbReference type="SUPFAM" id="SSF81653">
    <property type="entry name" value="Calcium ATPase, transduction domain A"/>
    <property type="match status" value="1"/>
</dbReference>
<comment type="similarity">
    <text evidence="2 12">Belongs to the cation transport ATPase (P-type) (TC 3.A.3) family. Type IB subfamily.</text>
</comment>
<dbReference type="InterPro" id="IPR059000">
    <property type="entry name" value="ATPase_P-type_domA"/>
</dbReference>
<dbReference type="CDD" id="cd00371">
    <property type="entry name" value="HMA"/>
    <property type="match status" value="1"/>
</dbReference>
<evidence type="ECO:0000256" key="2">
    <source>
        <dbReference type="ARBA" id="ARBA00006024"/>
    </source>
</evidence>
<dbReference type="Pfam" id="PF00122">
    <property type="entry name" value="E1-E2_ATPase"/>
    <property type="match status" value="1"/>
</dbReference>
<keyword evidence="15" id="KW-1185">Reference proteome</keyword>
<evidence type="ECO:0000256" key="12">
    <source>
        <dbReference type="RuleBase" id="RU362081"/>
    </source>
</evidence>
<accession>A0A853IN09</accession>
<dbReference type="InterPro" id="IPR023214">
    <property type="entry name" value="HAD_sf"/>
</dbReference>
<evidence type="ECO:0000256" key="9">
    <source>
        <dbReference type="ARBA" id="ARBA00023136"/>
    </source>
</evidence>
<evidence type="ECO:0000313" key="15">
    <source>
        <dbReference type="Proteomes" id="UP000589716"/>
    </source>
</evidence>
<sequence length="741" mass="75723">MSTTRTFDSVTWRIPNMDCAAEESEIRHALRDVAGVQRLAFRLGARELAVDALPGALPGIEAALKGAGFAPTGTVGAAPAPSVAASSCGACCGSGCGSAAAVAAPVDAKPSPWQALTLAPGLSRTVAALVLALGAELLSAFGPESVQWLGMALAVAAVALAGLSTYIKGFNALRRGRLNISALMTVAVTGAFLIGEWPEAAMVMALYALAEWLEARAVDRARGAIGGLLEMAPDTVEQRDAHGHWHAAKAADVPLGAVIRVKPGTRLALDGVVTAGRSAIDQAPVTGESLPVDKAEGDAVYAGTLNQTGVLEVRVTAGARDTQLARIIHAVEQAQSERAPTQAFIDRFAAVYTPAVFVLALAVALLGPWLAGWTWLTAIYKALVLLVIACPCALVIATPVTIVSALANAARRGVLVKGGVYLEEARRLKAVALDKTGTLTLGKPVLVAHELLSNQELKETVLSAAAALSAHSAHPVSQAIAQGLAAQGVAAGNVEHFVDQPGHGVEGVVGGQRLRLISQRAAEALGLGSALLTERLAAHQAQGRSVSLLASDTAVLALFAVADTVKDHAPEAVRELHALGVQTVMLSGDHPAAAQAVAGAAGVAEAHGQLLPGDKLARIAELQARLGPTAMVGDGINDAPALAAADIGIAMGSAGTDIAMEAADVVVMNDDLRRLPGLIRLSRRTHGVLWQNIVLALGIKAAFLGLALAGLATMWMAVFADMGASLIVVANGLRMLRGGRA</sequence>
<dbReference type="SUPFAM" id="SSF56784">
    <property type="entry name" value="HAD-like"/>
    <property type="match status" value="1"/>
</dbReference>
<dbReference type="InterPro" id="IPR051014">
    <property type="entry name" value="Cation_Transport_ATPase_IB"/>
</dbReference>
<evidence type="ECO:0000256" key="1">
    <source>
        <dbReference type="ARBA" id="ARBA00004141"/>
    </source>
</evidence>
<feature type="transmembrane region" description="Helical" evidence="12">
    <location>
        <begin position="688"/>
        <end position="708"/>
    </location>
</feature>
<proteinExistence type="inferred from homology"/>
<evidence type="ECO:0000256" key="3">
    <source>
        <dbReference type="ARBA" id="ARBA00022692"/>
    </source>
</evidence>
<dbReference type="InterPro" id="IPR044492">
    <property type="entry name" value="P_typ_ATPase_HD_dom"/>
</dbReference>
<gene>
    <name evidence="14" type="ORF">H0I39_10085</name>
</gene>
<protein>
    <recommendedName>
        <fullName evidence="10">P-type Zn(2+) transporter</fullName>
        <ecNumber evidence="10">7.2.2.12</ecNumber>
    </recommendedName>
</protein>
<dbReference type="SFLD" id="SFLDG00002">
    <property type="entry name" value="C1.7:_P-type_atpase_like"/>
    <property type="match status" value="1"/>
</dbReference>
<dbReference type="EC" id="7.2.2.12" evidence="10"/>
<dbReference type="InterPro" id="IPR008250">
    <property type="entry name" value="ATPase_P-typ_transduc_dom_A_sf"/>
</dbReference>
<evidence type="ECO:0000256" key="4">
    <source>
        <dbReference type="ARBA" id="ARBA00022723"/>
    </source>
</evidence>
<keyword evidence="9 12" id="KW-0472">Membrane</keyword>
<dbReference type="InterPro" id="IPR023298">
    <property type="entry name" value="ATPase_P-typ_TM_dom_sf"/>
</dbReference>
<keyword evidence="8 12" id="KW-1133">Transmembrane helix</keyword>
<dbReference type="SFLD" id="SFLDF00027">
    <property type="entry name" value="p-type_atpase"/>
    <property type="match status" value="1"/>
</dbReference>
<dbReference type="Proteomes" id="UP000589716">
    <property type="component" value="Unassembled WGS sequence"/>
</dbReference>
<reference evidence="14 15" key="1">
    <citation type="submission" date="2020-07" db="EMBL/GenBank/DDBJ databases">
        <authorList>
            <person name="Maaloum M."/>
        </authorList>
    </citation>
    <scope>NUCLEOTIDE SEQUENCE [LARGE SCALE GENOMIC DNA]</scope>
    <source>
        <strain evidence="14 15">GCS-AN-3</strain>
    </source>
</reference>
<dbReference type="GO" id="GO:0005524">
    <property type="term" value="F:ATP binding"/>
    <property type="evidence" value="ECO:0007669"/>
    <property type="project" value="UniProtKB-UniRule"/>
</dbReference>
<feature type="transmembrane region" description="Helical" evidence="12">
    <location>
        <begin position="348"/>
        <end position="371"/>
    </location>
</feature>
<feature type="domain" description="P-type ATPase A" evidence="13">
    <location>
        <begin position="231"/>
        <end position="332"/>
    </location>
</feature>
<evidence type="ECO:0000256" key="7">
    <source>
        <dbReference type="ARBA" id="ARBA00022967"/>
    </source>
</evidence>
<dbReference type="InterPro" id="IPR023299">
    <property type="entry name" value="ATPase_P-typ_cyto_dom_N"/>
</dbReference>
<evidence type="ECO:0000256" key="5">
    <source>
        <dbReference type="ARBA" id="ARBA00022741"/>
    </source>
</evidence>
<dbReference type="PRINTS" id="PR00941">
    <property type="entry name" value="CDATPASE"/>
</dbReference>
<dbReference type="PANTHER" id="PTHR48085">
    <property type="entry name" value="CADMIUM/ZINC-TRANSPORTING ATPASE HMA2-RELATED"/>
    <property type="match status" value="1"/>
</dbReference>
<dbReference type="Gene3D" id="2.70.150.10">
    <property type="entry name" value="Calcium-transporting ATPase, cytoplasmic transduction domain A"/>
    <property type="match status" value="1"/>
</dbReference>
<keyword evidence="7" id="KW-1278">Translocase</keyword>
<keyword evidence="6 12" id="KW-0067">ATP-binding</keyword>
<dbReference type="NCBIfam" id="TIGR01494">
    <property type="entry name" value="ATPase_P-type"/>
    <property type="match status" value="2"/>
</dbReference>
<keyword evidence="5 12" id="KW-0547">Nucleotide-binding</keyword>
<dbReference type="GO" id="GO:0016463">
    <property type="term" value="F:P-type zinc transporter activity"/>
    <property type="evidence" value="ECO:0007669"/>
    <property type="project" value="UniProtKB-EC"/>
</dbReference>
<dbReference type="InterPro" id="IPR027256">
    <property type="entry name" value="P-typ_ATPase_IB"/>
</dbReference>
<feature type="transmembrane region" description="Helical" evidence="12">
    <location>
        <begin position="383"/>
        <end position="407"/>
    </location>
</feature>
<comment type="caution">
    <text evidence="14">The sequence shown here is derived from an EMBL/GenBank/DDBJ whole genome shotgun (WGS) entry which is preliminary data.</text>
</comment>
<dbReference type="GO" id="GO:0015086">
    <property type="term" value="F:cadmium ion transmembrane transporter activity"/>
    <property type="evidence" value="ECO:0007669"/>
    <property type="project" value="TreeGrafter"/>
</dbReference>
<dbReference type="RefSeq" id="WP_180550392.1">
    <property type="nucleotide sequence ID" value="NZ_JACCKX010000001.1"/>
</dbReference>
<dbReference type="EMBL" id="JACCKX010000001">
    <property type="protein sequence ID" value="NZA02013.1"/>
    <property type="molecule type" value="Genomic_DNA"/>
</dbReference>
<comment type="subcellular location">
    <subcellularLocation>
        <location evidence="12">Cell membrane</location>
    </subcellularLocation>
    <subcellularLocation>
        <location evidence="1">Membrane</location>
        <topology evidence="1">Multi-pass membrane protein</topology>
    </subcellularLocation>
</comment>
<dbReference type="FunFam" id="2.70.150.10:FF:000002">
    <property type="entry name" value="Copper-transporting ATPase 1, putative"/>
    <property type="match status" value="1"/>
</dbReference>
<dbReference type="PROSITE" id="PS00154">
    <property type="entry name" value="ATPASE_E1_E2"/>
    <property type="match status" value="1"/>
</dbReference>
<dbReference type="Gene3D" id="3.40.50.1000">
    <property type="entry name" value="HAD superfamily/HAD-like"/>
    <property type="match status" value="1"/>
</dbReference>
<evidence type="ECO:0000256" key="6">
    <source>
        <dbReference type="ARBA" id="ARBA00022840"/>
    </source>
</evidence>
<dbReference type="AlphaFoldDB" id="A0A853IN09"/>
<dbReference type="InterPro" id="IPR036163">
    <property type="entry name" value="HMA_dom_sf"/>
</dbReference>
<keyword evidence="4 12" id="KW-0479">Metal-binding</keyword>
<evidence type="ECO:0000259" key="13">
    <source>
        <dbReference type="Pfam" id="PF00122"/>
    </source>
</evidence>
<evidence type="ECO:0000256" key="11">
    <source>
        <dbReference type="ARBA" id="ARBA00047308"/>
    </source>
</evidence>
<dbReference type="GO" id="GO:0005886">
    <property type="term" value="C:plasma membrane"/>
    <property type="evidence" value="ECO:0007669"/>
    <property type="project" value="UniProtKB-SubCell"/>
</dbReference>
<feature type="transmembrane region" description="Helical" evidence="12">
    <location>
        <begin position="714"/>
        <end position="733"/>
    </location>
</feature>
<comment type="catalytic activity">
    <reaction evidence="11">
        <text>Zn(2+)(in) + ATP + H2O = Zn(2+)(out) + ADP + phosphate + H(+)</text>
        <dbReference type="Rhea" id="RHEA:20621"/>
        <dbReference type="ChEBI" id="CHEBI:15377"/>
        <dbReference type="ChEBI" id="CHEBI:15378"/>
        <dbReference type="ChEBI" id="CHEBI:29105"/>
        <dbReference type="ChEBI" id="CHEBI:30616"/>
        <dbReference type="ChEBI" id="CHEBI:43474"/>
        <dbReference type="ChEBI" id="CHEBI:456216"/>
        <dbReference type="EC" id="7.2.2.12"/>
    </reaction>
</comment>
<dbReference type="InterPro" id="IPR001757">
    <property type="entry name" value="P_typ_ATPase"/>
</dbReference>
<organism evidence="14 15">
    <name type="scientific">Ottowia beijingensis</name>
    <dbReference type="NCBI Taxonomy" id="1207057"/>
    <lineage>
        <taxon>Bacteria</taxon>
        <taxon>Pseudomonadati</taxon>
        <taxon>Pseudomonadota</taxon>
        <taxon>Betaproteobacteria</taxon>
        <taxon>Burkholderiales</taxon>
        <taxon>Comamonadaceae</taxon>
        <taxon>Ottowia</taxon>
    </lineage>
</organism>
<dbReference type="SFLD" id="SFLDS00003">
    <property type="entry name" value="Haloacid_Dehalogenase"/>
    <property type="match status" value="1"/>
</dbReference>
<dbReference type="Gene3D" id="3.40.1110.10">
    <property type="entry name" value="Calcium-transporting ATPase, cytoplasmic domain N"/>
    <property type="match status" value="1"/>
</dbReference>
<dbReference type="NCBIfam" id="TIGR01525">
    <property type="entry name" value="ATPase-IB_hvy"/>
    <property type="match status" value="1"/>
</dbReference>